<proteinExistence type="predicted"/>
<protein>
    <submittedName>
        <fullName evidence="3">Stage IV sporulation protein A</fullName>
    </submittedName>
</protein>
<keyword evidence="4" id="KW-1185">Reference proteome</keyword>
<evidence type="ECO:0000259" key="1">
    <source>
        <dbReference type="Pfam" id="PF20438"/>
    </source>
</evidence>
<dbReference type="Pfam" id="PF20438">
    <property type="entry name" value="SpoIVA_middle"/>
    <property type="match status" value="1"/>
</dbReference>
<accession>A0ABS7CC88</accession>
<evidence type="ECO:0000313" key="3">
    <source>
        <dbReference type="EMBL" id="MBW7458330.1"/>
    </source>
</evidence>
<dbReference type="InterPro" id="IPR046840">
    <property type="entry name" value="SpoIVA_C"/>
</dbReference>
<evidence type="ECO:0000313" key="4">
    <source>
        <dbReference type="Proteomes" id="UP001519887"/>
    </source>
</evidence>
<reference evidence="3 4" key="1">
    <citation type="submission" date="2021-07" db="EMBL/GenBank/DDBJ databases">
        <title>Paenibacillus radiodurans sp. nov., isolated from the southeastern edge of Tengger Desert.</title>
        <authorList>
            <person name="Zhang G."/>
        </authorList>
    </citation>
    <scope>NUCLEOTIDE SEQUENCE [LARGE SCALE GENOMIC DNA]</scope>
    <source>
        <strain evidence="3 4">CCM 7311</strain>
    </source>
</reference>
<feature type="non-terminal residue" evidence="3">
    <location>
        <position position="1"/>
    </location>
</feature>
<dbReference type="Proteomes" id="UP001519887">
    <property type="component" value="Unassembled WGS sequence"/>
</dbReference>
<comment type="caution">
    <text evidence="3">The sequence shown here is derived from an EMBL/GenBank/DDBJ whole genome shotgun (WGS) entry which is preliminary data.</text>
</comment>
<feature type="domain" description="Stage IV sporulation protein A middle" evidence="1">
    <location>
        <begin position="2"/>
        <end position="41"/>
    </location>
</feature>
<feature type="domain" description="Sporulation stage IV protein A C-terminal" evidence="2">
    <location>
        <begin position="42"/>
        <end position="117"/>
    </location>
</feature>
<dbReference type="Pfam" id="PF20439">
    <property type="entry name" value="SpoIVA_C"/>
    <property type="match status" value="1"/>
</dbReference>
<evidence type="ECO:0000259" key="2">
    <source>
        <dbReference type="Pfam" id="PF20439"/>
    </source>
</evidence>
<gene>
    <name evidence="3" type="ORF">K0U00_30250</name>
</gene>
<dbReference type="EMBL" id="JAHZIK010001156">
    <property type="protein sequence ID" value="MBW7458330.1"/>
    <property type="molecule type" value="Genomic_DNA"/>
</dbReference>
<organism evidence="3 4">
    <name type="scientific">Paenibacillus sepulcri</name>
    <dbReference type="NCBI Taxonomy" id="359917"/>
    <lineage>
        <taxon>Bacteria</taxon>
        <taxon>Bacillati</taxon>
        <taxon>Bacillota</taxon>
        <taxon>Bacilli</taxon>
        <taxon>Bacillales</taxon>
        <taxon>Paenibacillaceae</taxon>
        <taxon>Paenibacillus</taxon>
    </lineage>
</organism>
<dbReference type="InterPro" id="IPR046841">
    <property type="entry name" value="SpoIVA_middle"/>
</dbReference>
<name>A0ABS7CC88_9BACL</name>
<sequence>ALDEPELIRQGSRFGVRLKATAPSIHMIRVDVESEFAPIIGTEKQSEELVRYLMQDFENDPIKIWESDIFGRSLHSIVREGIQGKIAMMPDNARYKLQETLGRIINEGSGGLIAIIL</sequence>